<feature type="domain" description="Galactose-1-phosphate uridyl transferase C-terminal" evidence="17">
    <location>
        <begin position="209"/>
        <end position="389"/>
    </location>
</feature>
<dbReference type="GO" id="GO:0033499">
    <property type="term" value="P:galactose catabolic process via UDP-galactose, Leloir pathway"/>
    <property type="evidence" value="ECO:0007669"/>
    <property type="project" value="TreeGrafter"/>
</dbReference>
<dbReference type="GO" id="GO:0005737">
    <property type="term" value="C:cytoplasm"/>
    <property type="evidence" value="ECO:0007669"/>
    <property type="project" value="TreeGrafter"/>
</dbReference>
<dbReference type="CDD" id="cd00608">
    <property type="entry name" value="GalT"/>
    <property type="match status" value="1"/>
</dbReference>
<keyword evidence="8 13" id="KW-0479">Metal-binding</keyword>
<evidence type="ECO:0000256" key="10">
    <source>
        <dbReference type="ARBA" id="ARBA00023144"/>
    </source>
</evidence>
<accession>A0A4V1IU79</accession>
<dbReference type="InterPro" id="IPR001937">
    <property type="entry name" value="GalP_UDPtransf1"/>
</dbReference>
<gene>
    <name evidence="18" type="ORF">CAUPRSCDRAFT_4935</name>
    <name evidence="19" type="ORF">CXG81DRAFT_5138</name>
</gene>
<evidence type="ECO:0000256" key="12">
    <source>
        <dbReference type="PIRSR" id="PIRSR000808-1"/>
    </source>
</evidence>
<dbReference type="EMBL" id="ML009236">
    <property type="protein sequence ID" value="RKO97534.1"/>
    <property type="molecule type" value="Genomic_DNA"/>
</dbReference>
<dbReference type="GO" id="GO:0008270">
    <property type="term" value="F:zinc ion binding"/>
    <property type="evidence" value="ECO:0007669"/>
    <property type="project" value="InterPro"/>
</dbReference>
<dbReference type="InterPro" id="IPR005850">
    <property type="entry name" value="GalP_Utransf_C"/>
</dbReference>
<dbReference type="Pfam" id="PF02744">
    <property type="entry name" value="GalP_UDP_tr_C"/>
    <property type="match status" value="1"/>
</dbReference>
<evidence type="ECO:0000256" key="13">
    <source>
        <dbReference type="PIRSR" id="PIRSR000808-3"/>
    </source>
</evidence>
<dbReference type="Proteomes" id="UP000268535">
    <property type="component" value="Unassembled WGS sequence"/>
</dbReference>
<name>A0A4V1IU79_9FUNG</name>
<dbReference type="AlphaFoldDB" id="A0A4V1IU79"/>
<evidence type="ECO:0000256" key="6">
    <source>
        <dbReference type="ARBA" id="ARBA00022679"/>
    </source>
</evidence>
<dbReference type="Proteomes" id="UP000274922">
    <property type="component" value="Unassembled WGS sequence"/>
</dbReference>
<evidence type="ECO:0000256" key="9">
    <source>
        <dbReference type="ARBA" id="ARBA00022833"/>
    </source>
</evidence>
<evidence type="ECO:0000256" key="11">
    <source>
        <dbReference type="ARBA" id="ARBA00023277"/>
    </source>
</evidence>
<evidence type="ECO:0000313" key="19">
    <source>
        <dbReference type="EMBL" id="RKO99618.1"/>
    </source>
</evidence>
<dbReference type="STRING" id="1555241.A0A4V1IU79"/>
<comment type="cofactor">
    <cofactor evidence="13">
        <name>Zn(2+)</name>
        <dbReference type="ChEBI" id="CHEBI:29105"/>
    </cofactor>
    <text evidence="13">Binds 1 zinc ion per subunit.</text>
</comment>
<evidence type="ECO:0000313" key="18">
    <source>
        <dbReference type="EMBL" id="RKO97534.1"/>
    </source>
</evidence>
<evidence type="ECO:0000256" key="8">
    <source>
        <dbReference type="ARBA" id="ARBA00022723"/>
    </source>
</evidence>
<comment type="cofactor">
    <cofactor evidence="14">
        <name>Fe cation</name>
        <dbReference type="ChEBI" id="CHEBI:24875"/>
    </cofactor>
    <text evidence="14">Binds 1 Fe cation per subunit.</text>
</comment>
<feature type="binding site" evidence="14">
    <location>
        <position position="205"/>
    </location>
    <ligand>
        <name>Fe cation</name>
        <dbReference type="ChEBI" id="CHEBI:24875"/>
    </ligand>
</feature>
<keyword evidence="11 15" id="KW-0119">Carbohydrate metabolism</keyword>
<protein>
    <recommendedName>
        <fullName evidence="5 15">Galactose-1-phosphate uridylyltransferase</fullName>
        <ecNumber evidence="4 15">2.7.7.12</ecNumber>
    </recommendedName>
</protein>
<dbReference type="PIRSF" id="PIRSF000808">
    <property type="entry name" value="GalT"/>
    <property type="match status" value="1"/>
</dbReference>
<evidence type="ECO:0000256" key="1">
    <source>
        <dbReference type="ARBA" id="ARBA00001107"/>
    </source>
</evidence>
<dbReference type="GO" id="GO:0008108">
    <property type="term" value="F:UDP-glucose:hexose-1-phosphate uridylyltransferase activity"/>
    <property type="evidence" value="ECO:0007669"/>
    <property type="project" value="UniProtKB-EC"/>
</dbReference>
<feature type="non-terminal residue" evidence="19">
    <location>
        <position position="389"/>
    </location>
</feature>
<dbReference type="Gene3D" id="3.30.428.10">
    <property type="entry name" value="HIT-like"/>
    <property type="match status" value="2"/>
</dbReference>
<feature type="binding site" evidence="14">
    <location>
        <position position="349"/>
    </location>
    <ligand>
        <name>Fe cation</name>
        <dbReference type="ChEBI" id="CHEBI:24875"/>
    </ligand>
</feature>
<dbReference type="PANTHER" id="PTHR11943">
    <property type="entry name" value="GALACTOSE-1-PHOSPHATE URIDYLYLTRANSFERASE"/>
    <property type="match status" value="1"/>
</dbReference>
<reference evidence="19" key="2">
    <citation type="submission" date="2018-04" db="EMBL/GenBank/DDBJ databases">
        <title>Leveraging single-cell genomics to expand the Fungal Tree of Life.</title>
        <authorList>
            <consortium name="DOE Joint Genome Institute"/>
            <person name="Ahrendt S.R."/>
            <person name="Quandt C.A."/>
            <person name="Ciobanu D."/>
            <person name="Clum A."/>
            <person name="Salamov A."/>
            <person name="Andreopoulos B."/>
            <person name="Cheng J.-F."/>
            <person name="Woyke T."/>
            <person name="Pelin A."/>
            <person name="Henrissat B."/>
            <person name="Benny G.L."/>
            <person name="Smith M.E."/>
            <person name="James T.Y."/>
            <person name="Grigoriev I.V."/>
        </authorList>
    </citation>
    <scope>NUCLEOTIDE SEQUENCE</scope>
    <source>
        <strain evidence="19">ATCC 52028</strain>
    </source>
</reference>
<evidence type="ECO:0000256" key="15">
    <source>
        <dbReference type="RuleBase" id="RU000506"/>
    </source>
</evidence>
<keyword evidence="7 15" id="KW-0548">Nucleotidyltransferase</keyword>
<reference evidence="20 21" key="1">
    <citation type="journal article" date="2018" name="Nat. Microbiol.">
        <title>Leveraging single-cell genomics to expand the fungal tree of life.</title>
        <authorList>
            <person name="Ahrendt S.R."/>
            <person name="Quandt C.A."/>
            <person name="Ciobanu D."/>
            <person name="Clum A."/>
            <person name="Salamov A."/>
            <person name="Andreopoulos B."/>
            <person name="Cheng J.F."/>
            <person name="Woyke T."/>
            <person name="Pelin A."/>
            <person name="Henrissat B."/>
            <person name="Reynolds N.K."/>
            <person name="Benny G.L."/>
            <person name="Smith M.E."/>
            <person name="James T.Y."/>
            <person name="Grigoriev I.V."/>
        </authorList>
    </citation>
    <scope>NUCLEOTIDE SEQUENCE [LARGE SCALE GENOMIC DNA]</scope>
    <source>
        <strain evidence="20 21">ATCC 52028</strain>
    </source>
</reference>
<feature type="binding site" evidence="13">
    <location>
        <position position="187"/>
    </location>
    <ligand>
        <name>Zn(2+)</name>
        <dbReference type="ChEBI" id="CHEBI:29105"/>
    </ligand>
</feature>
<feature type="binding site" evidence="14">
    <location>
        <position position="328"/>
    </location>
    <ligand>
        <name>Fe cation</name>
        <dbReference type="ChEBI" id="CHEBI:24875"/>
    </ligand>
</feature>
<feature type="non-terminal residue" evidence="19">
    <location>
        <position position="1"/>
    </location>
</feature>
<dbReference type="PROSITE" id="PS00117">
    <property type="entry name" value="GAL_P_UDP_TRANSF_I"/>
    <property type="match status" value="1"/>
</dbReference>
<comment type="catalytic activity">
    <reaction evidence="1 15">
        <text>alpha-D-galactose 1-phosphate + UDP-alpha-D-glucose = alpha-D-glucose 1-phosphate + UDP-alpha-D-galactose</text>
        <dbReference type="Rhea" id="RHEA:13989"/>
        <dbReference type="ChEBI" id="CHEBI:58336"/>
        <dbReference type="ChEBI" id="CHEBI:58601"/>
        <dbReference type="ChEBI" id="CHEBI:58885"/>
        <dbReference type="ChEBI" id="CHEBI:66914"/>
        <dbReference type="EC" id="2.7.7.12"/>
    </reaction>
</comment>
<dbReference type="EC" id="2.7.7.12" evidence="4 15"/>
<evidence type="ECO:0000313" key="20">
    <source>
        <dbReference type="Proteomes" id="UP000268535"/>
    </source>
</evidence>
<evidence type="ECO:0000256" key="7">
    <source>
        <dbReference type="ARBA" id="ARBA00022695"/>
    </source>
</evidence>
<sequence>VFQLDSDAHRRFNVLSGEWVICSPHRAKRPWRGQHESLPAADVPAYDPACYLCPGNERTSGAHNPPYTSTFAFDNDFAALVPEHPDGNAPPAAHNTERNATVLSEDPAVQQLAARLLQAEPAFGLCRVICADPDHRQSLATLSVAQLEAVVRTWAAETAAVACRVPEIGYVQLFENRGAAMGQSSPHPHAQVWASRHVPHAPATELARLAAYRAQHPGEPCLLCDYVQLELALDRSHRTASPQDRQKTVSRVVYANDAVVVLVPYWAIWPFETLVLPRRHVGSLDALSAAQDPSGSSGARGLAQALAAVTRAYDAVFDTPFPYSMGVHGAPTAHAVARGDAAEGVAHLHLHFYPPLLRSATVRKFLVGFEMLGEAQRDLTPETAAERLR</sequence>
<keyword evidence="14" id="KW-0408">Iron</keyword>
<feature type="domain" description="Galactose-1-phosphate uridyl transferase N-terminal" evidence="16">
    <location>
        <begin position="7"/>
        <end position="199"/>
    </location>
</feature>
<evidence type="ECO:0000259" key="17">
    <source>
        <dbReference type="Pfam" id="PF02744"/>
    </source>
</evidence>
<dbReference type="InterPro" id="IPR036265">
    <property type="entry name" value="HIT-like_sf"/>
</dbReference>
<keyword evidence="10 15" id="KW-0299">Galactose metabolism</keyword>
<dbReference type="UniPathway" id="UPA00214"/>
<evidence type="ECO:0000256" key="4">
    <source>
        <dbReference type="ARBA" id="ARBA00012384"/>
    </source>
</evidence>
<keyword evidence="21" id="KW-1185">Reference proteome</keyword>
<proteinExistence type="inferred from homology"/>
<dbReference type="EMBL" id="ML014270">
    <property type="protein sequence ID" value="RKO99618.1"/>
    <property type="molecule type" value="Genomic_DNA"/>
</dbReference>
<dbReference type="InterPro" id="IPR019779">
    <property type="entry name" value="GalP_UDPtransf1_His-AS"/>
</dbReference>
<feature type="binding site" evidence="14">
    <location>
        <position position="351"/>
    </location>
    <ligand>
        <name>Fe cation</name>
        <dbReference type="ChEBI" id="CHEBI:24875"/>
    </ligand>
</feature>
<dbReference type="NCBIfam" id="TIGR00209">
    <property type="entry name" value="galT_1"/>
    <property type="match status" value="1"/>
</dbReference>
<evidence type="ECO:0000256" key="2">
    <source>
        <dbReference type="ARBA" id="ARBA00004947"/>
    </source>
</evidence>
<dbReference type="PANTHER" id="PTHR11943:SF1">
    <property type="entry name" value="GALACTOSE-1-PHOSPHATE URIDYLYLTRANSFERASE"/>
    <property type="match status" value="1"/>
</dbReference>
<evidence type="ECO:0000256" key="3">
    <source>
        <dbReference type="ARBA" id="ARBA00010951"/>
    </source>
</evidence>
<feature type="binding site" evidence="13">
    <location>
        <position position="50"/>
    </location>
    <ligand>
        <name>Zn(2+)</name>
        <dbReference type="ChEBI" id="CHEBI:29105"/>
    </ligand>
</feature>
<organism evidence="19 21">
    <name type="scientific">Caulochytrium protostelioides</name>
    <dbReference type="NCBI Taxonomy" id="1555241"/>
    <lineage>
        <taxon>Eukaryota</taxon>
        <taxon>Fungi</taxon>
        <taxon>Fungi incertae sedis</taxon>
        <taxon>Chytridiomycota</taxon>
        <taxon>Chytridiomycota incertae sedis</taxon>
        <taxon>Chytridiomycetes</taxon>
        <taxon>Caulochytriales</taxon>
        <taxon>Caulochytriaceae</taxon>
        <taxon>Caulochytrium</taxon>
    </lineage>
</organism>
<feature type="active site" description="Tele-UMP-histidine intermediate" evidence="12">
    <location>
        <position position="189"/>
    </location>
</feature>
<evidence type="ECO:0000313" key="21">
    <source>
        <dbReference type="Proteomes" id="UP000274922"/>
    </source>
</evidence>
<comment type="pathway">
    <text evidence="2 15">Carbohydrate metabolism; galactose metabolism.</text>
</comment>
<feature type="binding site" evidence="13">
    <location>
        <position position="53"/>
    </location>
    <ligand>
        <name>Zn(2+)</name>
        <dbReference type="ChEBI" id="CHEBI:29105"/>
    </ligand>
</feature>
<feature type="binding site" evidence="13">
    <location>
        <position position="135"/>
    </location>
    <ligand>
        <name>Zn(2+)</name>
        <dbReference type="ChEBI" id="CHEBI:29105"/>
    </ligand>
</feature>
<evidence type="ECO:0000256" key="14">
    <source>
        <dbReference type="PIRSR" id="PIRSR000808-4"/>
    </source>
</evidence>
<comment type="similarity">
    <text evidence="3 15">Belongs to the galactose-1-phosphate uridylyltransferase type 1 family.</text>
</comment>
<keyword evidence="6 15" id="KW-0808">Transferase</keyword>
<dbReference type="OrthoDB" id="418412at2759"/>
<dbReference type="InterPro" id="IPR005849">
    <property type="entry name" value="GalP_Utransf_N"/>
</dbReference>
<evidence type="ECO:0000259" key="16">
    <source>
        <dbReference type="Pfam" id="PF01087"/>
    </source>
</evidence>
<reference evidence="18" key="3">
    <citation type="submission" date="2018-08" db="EMBL/GenBank/DDBJ databases">
        <title>Leveraging single-cell genomics to expand the Fungal Tree of Life.</title>
        <authorList>
            <consortium name="DOE Joint Genome Institute"/>
            <person name="Ahrendt S.R."/>
            <person name="Quandt C.A."/>
            <person name="Ciobanu D."/>
            <person name="Clum A."/>
            <person name="Salamov A."/>
            <person name="Andreopoulos B."/>
            <person name="Cheng J.-F."/>
            <person name="Woyke T."/>
            <person name="Pelin A."/>
            <person name="Henrissat B."/>
            <person name="Reynolds N."/>
            <person name="Benny G.L."/>
            <person name="Smith M.E."/>
            <person name="James T.Y."/>
            <person name="Grigoriev I.V."/>
        </authorList>
    </citation>
    <scope>NUCLEOTIDE SEQUENCE</scope>
    <source>
        <strain evidence="18">ATCC 52028</strain>
    </source>
</reference>
<keyword evidence="9 13" id="KW-0862">Zinc</keyword>
<dbReference type="Pfam" id="PF01087">
    <property type="entry name" value="GalP_UDP_transf"/>
    <property type="match status" value="1"/>
</dbReference>
<dbReference type="SUPFAM" id="SSF54197">
    <property type="entry name" value="HIT-like"/>
    <property type="match status" value="2"/>
</dbReference>
<evidence type="ECO:0000256" key="5">
    <source>
        <dbReference type="ARBA" id="ARBA00016340"/>
    </source>
</evidence>